<dbReference type="Gene3D" id="1.20.272.10">
    <property type="match status" value="1"/>
</dbReference>
<dbReference type="SMART" id="SM00382">
    <property type="entry name" value="AAA"/>
    <property type="match status" value="1"/>
</dbReference>
<evidence type="ECO:0000256" key="3">
    <source>
        <dbReference type="ARBA" id="ARBA00022705"/>
    </source>
</evidence>
<dbReference type="GO" id="GO:0006261">
    <property type="term" value="P:DNA-templated DNA replication"/>
    <property type="evidence" value="ECO:0007669"/>
    <property type="project" value="TreeGrafter"/>
</dbReference>
<dbReference type="Gene3D" id="3.40.50.300">
    <property type="entry name" value="P-loop containing nucleotide triphosphate hydrolases"/>
    <property type="match status" value="1"/>
</dbReference>
<evidence type="ECO:0000256" key="2">
    <source>
        <dbReference type="ARBA" id="ARBA00007749"/>
    </source>
</evidence>
<dbReference type="Pfam" id="PF08542">
    <property type="entry name" value="Rep_fac_C"/>
    <property type="match status" value="1"/>
</dbReference>
<dbReference type="GO" id="GO:0003689">
    <property type="term" value="F:DNA clamp loader activity"/>
    <property type="evidence" value="ECO:0007669"/>
    <property type="project" value="TreeGrafter"/>
</dbReference>
<dbReference type="GO" id="GO:0005524">
    <property type="term" value="F:ATP binding"/>
    <property type="evidence" value="ECO:0007669"/>
    <property type="project" value="UniProtKB-KW"/>
</dbReference>
<comment type="caution">
    <text evidence="13">The sequence shown here is derived from an EMBL/GenBank/DDBJ whole genome shotgun (WGS) entry which is preliminary data.</text>
</comment>
<dbReference type="AlphaFoldDB" id="A0A5A8D6E4"/>
<dbReference type="InterPro" id="IPR003593">
    <property type="entry name" value="AAA+_ATPase"/>
</dbReference>
<dbReference type="Gene3D" id="1.10.8.60">
    <property type="match status" value="1"/>
</dbReference>
<organism evidence="13 14">
    <name type="scientific">Cafeteria roenbergensis</name>
    <name type="common">Marine flagellate</name>
    <dbReference type="NCBI Taxonomy" id="33653"/>
    <lineage>
        <taxon>Eukaryota</taxon>
        <taxon>Sar</taxon>
        <taxon>Stramenopiles</taxon>
        <taxon>Bigyra</taxon>
        <taxon>Opalozoa</taxon>
        <taxon>Bicosoecida</taxon>
        <taxon>Cafeteriaceae</taxon>
        <taxon>Cafeteria</taxon>
    </lineage>
</organism>
<keyword evidence="3" id="KW-0235">DNA replication</keyword>
<evidence type="ECO:0000256" key="4">
    <source>
        <dbReference type="ARBA" id="ARBA00022723"/>
    </source>
</evidence>
<keyword evidence="10" id="KW-0812">Transmembrane</keyword>
<evidence type="ECO:0000256" key="10">
    <source>
        <dbReference type="SAM" id="Phobius"/>
    </source>
</evidence>
<dbReference type="InterPro" id="IPR050238">
    <property type="entry name" value="DNA_Rep/Repair_Clamp_Loader"/>
</dbReference>
<feature type="transmembrane region" description="Helical" evidence="10">
    <location>
        <begin position="12"/>
        <end position="31"/>
    </location>
</feature>
<dbReference type="CDD" id="cd00009">
    <property type="entry name" value="AAA"/>
    <property type="match status" value="1"/>
</dbReference>
<dbReference type="InterPro" id="IPR008921">
    <property type="entry name" value="DNA_pol3_clamp-load_cplx_C"/>
</dbReference>
<dbReference type="EMBL" id="VLTM01000039">
    <property type="protein sequence ID" value="KAA0160966.1"/>
    <property type="molecule type" value="Genomic_DNA"/>
</dbReference>
<keyword evidence="6" id="KW-0378">Hydrolase</keyword>
<evidence type="ECO:0000313" key="13">
    <source>
        <dbReference type="EMBL" id="KAA0160966.1"/>
    </source>
</evidence>
<reference evidence="13 14" key="1">
    <citation type="submission" date="2019-07" db="EMBL/GenBank/DDBJ databases">
        <title>Genomes of Cafeteria roenbergensis.</title>
        <authorList>
            <person name="Fischer M.G."/>
            <person name="Hackl T."/>
            <person name="Roman M."/>
        </authorList>
    </citation>
    <scope>NUCLEOTIDE SEQUENCE [LARGE SCALE GENOMIC DNA]</scope>
    <source>
        <strain evidence="13 14">Cflag</strain>
    </source>
</reference>
<dbReference type="CDD" id="cd18140">
    <property type="entry name" value="HLD_clamp_RFC"/>
    <property type="match status" value="1"/>
</dbReference>
<feature type="domain" description="AAA+ ATPase" evidence="11">
    <location>
        <begin position="673"/>
        <end position="811"/>
    </location>
</feature>
<dbReference type="InterPro" id="IPR027417">
    <property type="entry name" value="P-loop_NTPase"/>
</dbReference>
<dbReference type="SUPFAM" id="SSF56281">
    <property type="entry name" value="Metallo-hydrolase/oxidoreductase"/>
    <property type="match status" value="1"/>
</dbReference>
<dbReference type="Pfam" id="PF00753">
    <property type="entry name" value="Lactamase_B"/>
    <property type="match status" value="1"/>
</dbReference>
<dbReference type="SUPFAM" id="SSF52540">
    <property type="entry name" value="P-loop containing nucleoside triphosphate hydrolases"/>
    <property type="match status" value="1"/>
</dbReference>
<keyword evidence="10" id="KW-0472">Membrane</keyword>
<dbReference type="InterPro" id="IPR013748">
    <property type="entry name" value="Rep_factorC_C"/>
</dbReference>
<dbReference type="SUPFAM" id="SSF48019">
    <property type="entry name" value="post-AAA+ oligomerization domain-like"/>
    <property type="match status" value="1"/>
</dbReference>
<dbReference type="InterPro" id="IPR047854">
    <property type="entry name" value="RFC_lid"/>
</dbReference>
<keyword evidence="7" id="KW-0862">Zinc</keyword>
<dbReference type="GO" id="GO:0006281">
    <property type="term" value="P:DNA repair"/>
    <property type="evidence" value="ECO:0007669"/>
    <property type="project" value="TreeGrafter"/>
</dbReference>
<evidence type="ECO:0000256" key="5">
    <source>
        <dbReference type="ARBA" id="ARBA00022741"/>
    </source>
</evidence>
<keyword evidence="8" id="KW-0067">ATP-binding</keyword>
<evidence type="ECO:0000256" key="1">
    <source>
        <dbReference type="ARBA" id="ARBA00005378"/>
    </source>
</evidence>
<dbReference type="InterPro" id="IPR001279">
    <property type="entry name" value="Metallo-B-lactamas"/>
</dbReference>
<evidence type="ECO:0000256" key="9">
    <source>
        <dbReference type="SAM" id="MobiDB-lite"/>
    </source>
</evidence>
<feature type="transmembrane region" description="Helical" evidence="10">
    <location>
        <begin position="85"/>
        <end position="112"/>
    </location>
</feature>
<dbReference type="PANTHER" id="PTHR11669">
    <property type="entry name" value="REPLICATION FACTOR C / DNA POLYMERASE III GAMMA-TAU SUBUNIT"/>
    <property type="match status" value="1"/>
</dbReference>
<keyword evidence="5" id="KW-0547">Nucleotide-binding</keyword>
<dbReference type="Gene3D" id="3.60.15.10">
    <property type="entry name" value="Ribonuclease Z/Hydroxyacylglutathione hydrolase-like"/>
    <property type="match status" value="1"/>
</dbReference>
<sequence>MADSISRYEATGNVGLVLGVAYVCILLAATYKSIGQCTWPAGVRWFFGGCGLMGESASSPAREAGDEGGSEDGGRDEDESDLPMLVNLSILFLAAVRSVAFLSLGILSAFTLHNATTGDDDVLPASSQAVELYSVTTQALIAAGDGVFVSLYLLLTGLWVEAQSALRRHLYDPAALRGCWITAWLAVNSTLYALQIALFVALFASGDVAGRTALLFTVYAVTALVSFLLPVIVVVACVCTRSAFRGFPSLRSEALQERSRILSVTLALWSLGRLAWGVKGVADAAGIGDLVSGSSGSLRFALTTAGVFIRVMASGAAQAAVQRLSKGVIRIMGHNPGPMTLDGTCTYLLGTGAKRILVDTGDGTPAWRESLQAVLAAEQCSVSVCLLTHHHYDHVGGVADVLRVCEGALIFKAPDSGAPTKWPALDDGSLPEVCSISDGDTFGVEGAAVSAVATPGHTPDSLSFLVDGEGVLPWGAGRAALVGDCVLGSGTGVITDLAALLASLEALAAREPAALYCGHGPPVVGEAGEDSAAVAKLSELAAHRRARAEQVLAALPAEGEGITAVEAASRVYEAAGMGHVLADSMLAKAAAFQTLVALRYLLSGGQCCRLSGPEAGAAAEAVPEGSISAADWAEAAEARWVSSADRARPRRMDDVAHQDEAVRALKKAMETGNLPHLLFYGPPGTGKTSTIHAAAAELYGPTLVKKLKMELNASDERGIQVVREKIKNFASGVVGSSAAVADADGKMHAAPAFKLIILDEADSLTSAAQTALRRTMEVHSKVTRFCLICNYVSRIIEPLVSRCAVFRFKPLAPEAMRSRLQHIAEGEKLVLAEATYDALLRISHGDMRKAITTMQSGAALFGGDLSPAQVIEAAGELPDPMADRILNVVAKTDFRQVQTAAKDTALSGYSMAAVVDKLFDRVVGAADMSDLVKAGMLERLARASRAVAEGCDEHLHMLDLLLAMQRCKHGWVVPTDSDPDAGEL</sequence>
<proteinExistence type="inferred from homology"/>
<gene>
    <name evidence="13" type="ORF">FNF31_04038</name>
</gene>
<dbReference type="InterPro" id="IPR036866">
    <property type="entry name" value="RibonucZ/Hydroxyglut_hydro"/>
</dbReference>
<dbReference type="GO" id="GO:0003677">
    <property type="term" value="F:DNA binding"/>
    <property type="evidence" value="ECO:0007669"/>
    <property type="project" value="InterPro"/>
</dbReference>
<dbReference type="SMART" id="SM00849">
    <property type="entry name" value="Lactamase_B"/>
    <property type="match status" value="1"/>
</dbReference>
<dbReference type="GO" id="GO:0016887">
    <property type="term" value="F:ATP hydrolysis activity"/>
    <property type="evidence" value="ECO:0007669"/>
    <property type="project" value="InterPro"/>
</dbReference>
<feature type="domain" description="Metallo-beta-lactamase" evidence="12">
    <location>
        <begin position="343"/>
        <end position="519"/>
    </location>
</feature>
<dbReference type="FunFam" id="3.60.15.10:FF:000041">
    <property type="entry name" value="Metallo-beta-lactamase domain protein"/>
    <property type="match status" value="1"/>
</dbReference>
<evidence type="ECO:0000259" key="12">
    <source>
        <dbReference type="SMART" id="SM00849"/>
    </source>
</evidence>
<dbReference type="InterPro" id="IPR003959">
    <property type="entry name" value="ATPase_AAA_core"/>
</dbReference>
<dbReference type="Proteomes" id="UP000325113">
    <property type="component" value="Unassembled WGS sequence"/>
</dbReference>
<comment type="similarity">
    <text evidence="2">Belongs to the metallo-beta-lactamase superfamily.</text>
</comment>
<keyword evidence="4" id="KW-0479">Metal-binding</keyword>
<evidence type="ECO:0000256" key="6">
    <source>
        <dbReference type="ARBA" id="ARBA00022801"/>
    </source>
</evidence>
<evidence type="ECO:0000256" key="7">
    <source>
        <dbReference type="ARBA" id="ARBA00022833"/>
    </source>
</evidence>
<evidence type="ECO:0000259" key="11">
    <source>
        <dbReference type="SMART" id="SM00382"/>
    </source>
</evidence>
<name>A0A5A8D6E4_CAFRO</name>
<comment type="similarity">
    <text evidence="1">Belongs to the activator 1 small subunits family.</text>
</comment>
<dbReference type="Pfam" id="PF00004">
    <property type="entry name" value="AAA"/>
    <property type="match status" value="1"/>
</dbReference>
<feature type="region of interest" description="Disordered" evidence="9">
    <location>
        <begin position="57"/>
        <end position="78"/>
    </location>
</feature>
<feature type="compositionally biased region" description="Acidic residues" evidence="9">
    <location>
        <begin position="66"/>
        <end position="78"/>
    </location>
</feature>
<dbReference type="GO" id="GO:0046872">
    <property type="term" value="F:metal ion binding"/>
    <property type="evidence" value="ECO:0007669"/>
    <property type="project" value="UniProtKB-KW"/>
</dbReference>
<keyword evidence="10" id="KW-1133">Transmembrane helix</keyword>
<dbReference type="GO" id="GO:0005634">
    <property type="term" value="C:nucleus"/>
    <property type="evidence" value="ECO:0007669"/>
    <property type="project" value="TreeGrafter"/>
</dbReference>
<dbReference type="GO" id="GO:0005663">
    <property type="term" value="C:DNA replication factor C complex"/>
    <property type="evidence" value="ECO:0007669"/>
    <property type="project" value="TreeGrafter"/>
</dbReference>
<evidence type="ECO:0008006" key="15">
    <source>
        <dbReference type="Google" id="ProtNLM"/>
    </source>
</evidence>
<protein>
    <recommendedName>
        <fullName evidence="15">Metallo-beta-lactamase domain-containing protein</fullName>
    </recommendedName>
</protein>
<feature type="transmembrane region" description="Helical" evidence="10">
    <location>
        <begin position="181"/>
        <end position="204"/>
    </location>
</feature>
<evidence type="ECO:0000313" key="14">
    <source>
        <dbReference type="Proteomes" id="UP000325113"/>
    </source>
</evidence>
<feature type="transmembrane region" description="Helical" evidence="10">
    <location>
        <begin position="132"/>
        <end position="160"/>
    </location>
</feature>
<dbReference type="PANTHER" id="PTHR11669:SF20">
    <property type="entry name" value="REPLICATION FACTOR C SUBUNIT 4"/>
    <property type="match status" value="1"/>
</dbReference>
<accession>A0A5A8D6E4</accession>
<feature type="transmembrane region" description="Helical" evidence="10">
    <location>
        <begin position="216"/>
        <end position="240"/>
    </location>
</feature>
<evidence type="ECO:0000256" key="8">
    <source>
        <dbReference type="ARBA" id="ARBA00022840"/>
    </source>
</evidence>
<dbReference type="FunFam" id="3.40.50.300:FF:000952">
    <property type="entry name" value="Replication factor C subunit 2"/>
    <property type="match status" value="1"/>
</dbReference>